<comment type="caution">
    <text evidence="3">The sequence shown here is derived from an EMBL/GenBank/DDBJ whole genome shotgun (WGS) entry which is preliminary data.</text>
</comment>
<evidence type="ECO:0000256" key="1">
    <source>
        <dbReference type="SAM" id="Coils"/>
    </source>
</evidence>
<evidence type="ECO:0000313" key="4">
    <source>
        <dbReference type="Proteomes" id="UP000319010"/>
    </source>
</evidence>
<evidence type="ECO:0008006" key="5">
    <source>
        <dbReference type="Google" id="ProtNLM"/>
    </source>
</evidence>
<proteinExistence type="predicted"/>
<dbReference type="AlphaFoldDB" id="A0A508A0V4"/>
<dbReference type="Proteomes" id="UP000319010">
    <property type="component" value="Unassembled WGS sequence"/>
</dbReference>
<accession>A0A508A0V4</accession>
<keyword evidence="2" id="KW-0732">Signal</keyword>
<dbReference type="EMBL" id="VICB01000025">
    <property type="protein sequence ID" value="TQD41528.1"/>
    <property type="molecule type" value="Genomic_DNA"/>
</dbReference>
<feature type="signal peptide" evidence="2">
    <location>
        <begin position="1"/>
        <end position="22"/>
    </location>
</feature>
<organism evidence="3 4">
    <name type="scientific">Actinomyces johnsonii</name>
    <dbReference type="NCBI Taxonomy" id="544581"/>
    <lineage>
        <taxon>Bacteria</taxon>
        <taxon>Bacillati</taxon>
        <taxon>Actinomycetota</taxon>
        <taxon>Actinomycetes</taxon>
        <taxon>Actinomycetales</taxon>
        <taxon>Actinomycetaceae</taxon>
        <taxon>Actinomyces</taxon>
    </lineage>
</organism>
<dbReference type="RefSeq" id="WP_141425073.1">
    <property type="nucleotide sequence ID" value="NZ_JASPFB010000004.1"/>
</dbReference>
<sequence length="203" mass="20944">MATAIAISLGLTAFGTLVPASAAESEVAASGANQSGSAELTNQQKADALKQAADAAEQANDIESATTLRGWANEAQNATGPADITTLSEFPLNPQAQVGGDAQPVGIRSFAFKKALKAVGWMIRKSPNAFIDLTKSFLDDAAETALRRSSGQIADAIDDVAGLPDLAGHIVREKLFYALEGSLGGGTAKVIADSVEWAMWALL</sequence>
<reference evidence="3 4" key="1">
    <citation type="submission" date="2019-06" db="EMBL/GenBank/DDBJ databases">
        <title>Draft genome sequence of Actinomyces johnsonii CCUG 34287T.</title>
        <authorList>
            <person name="Salva-Serra F."/>
            <person name="Cardew S."/>
            <person name="Moore E."/>
        </authorList>
    </citation>
    <scope>NUCLEOTIDE SEQUENCE [LARGE SCALE GENOMIC DNA]</scope>
    <source>
        <strain evidence="3 4">CCUG 34287</strain>
    </source>
</reference>
<gene>
    <name evidence="3" type="ORF">FK256_13305</name>
</gene>
<evidence type="ECO:0000256" key="2">
    <source>
        <dbReference type="SAM" id="SignalP"/>
    </source>
</evidence>
<protein>
    <recommendedName>
        <fullName evidence="5">Secreted protein</fullName>
    </recommendedName>
</protein>
<name>A0A508A0V4_9ACTO</name>
<keyword evidence="1" id="KW-0175">Coiled coil</keyword>
<evidence type="ECO:0000313" key="3">
    <source>
        <dbReference type="EMBL" id="TQD41528.1"/>
    </source>
</evidence>
<feature type="coiled-coil region" evidence="1">
    <location>
        <begin position="38"/>
        <end position="65"/>
    </location>
</feature>
<feature type="chain" id="PRO_5021343124" description="Secreted protein" evidence="2">
    <location>
        <begin position="23"/>
        <end position="203"/>
    </location>
</feature>